<accession>A0A5A9PM03</accession>
<dbReference type="GO" id="GO:0000779">
    <property type="term" value="C:condensed chromosome, centromeric region"/>
    <property type="evidence" value="ECO:0007669"/>
    <property type="project" value="UniProtKB-ARBA"/>
</dbReference>
<feature type="domain" description="Kinesin motor" evidence="12">
    <location>
        <begin position="6"/>
        <end position="337"/>
    </location>
</feature>
<dbReference type="GO" id="GO:0008608">
    <property type="term" value="P:attachment of spindle microtubules to kinetochore"/>
    <property type="evidence" value="ECO:0007669"/>
    <property type="project" value="UniProtKB-ARBA"/>
</dbReference>
<dbReference type="InterPro" id="IPR036961">
    <property type="entry name" value="Kinesin_motor_dom_sf"/>
</dbReference>
<evidence type="ECO:0000256" key="9">
    <source>
        <dbReference type="PROSITE-ProRule" id="PRU00283"/>
    </source>
</evidence>
<evidence type="ECO:0000256" key="8">
    <source>
        <dbReference type="ARBA" id="ARBA00081766"/>
    </source>
</evidence>
<dbReference type="InterPro" id="IPR027417">
    <property type="entry name" value="P-loop_NTPase"/>
</dbReference>
<feature type="coiled-coil region" evidence="10">
    <location>
        <begin position="1305"/>
        <end position="1339"/>
    </location>
</feature>
<gene>
    <name evidence="13" type="ORF">E1301_Tti015137</name>
</gene>
<dbReference type="PROSITE" id="PS50067">
    <property type="entry name" value="KINESIN_MOTOR_2"/>
    <property type="match status" value="1"/>
</dbReference>
<dbReference type="GO" id="GO:0005524">
    <property type="term" value="F:ATP binding"/>
    <property type="evidence" value="ECO:0007669"/>
    <property type="project" value="UniProtKB-UniRule"/>
</dbReference>
<evidence type="ECO:0000256" key="3">
    <source>
        <dbReference type="ARBA" id="ARBA00022840"/>
    </source>
</evidence>
<evidence type="ECO:0000259" key="12">
    <source>
        <dbReference type="PROSITE" id="PS50067"/>
    </source>
</evidence>
<feature type="coiled-coil region" evidence="10">
    <location>
        <begin position="661"/>
        <end position="768"/>
    </location>
</feature>
<feature type="compositionally biased region" description="Basic and acidic residues" evidence="11">
    <location>
        <begin position="1588"/>
        <end position="1614"/>
    </location>
</feature>
<dbReference type="CDD" id="cd01374">
    <property type="entry name" value="KISc_CENP_E"/>
    <property type="match status" value="1"/>
</dbReference>
<evidence type="ECO:0000256" key="5">
    <source>
        <dbReference type="ARBA" id="ARBA00023175"/>
    </source>
</evidence>
<feature type="coiled-coil region" evidence="10">
    <location>
        <begin position="1862"/>
        <end position="2064"/>
    </location>
</feature>
<evidence type="ECO:0000313" key="14">
    <source>
        <dbReference type="Proteomes" id="UP000324632"/>
    </source>
</evidence>
<keyword evidence="2 9" id="KW-0547">Nucleotide-binding</keyword>
<feature type="coiled-coil region" evidence="10">
    <location>
        <begin position="2328"/>
        <end position="2434"/>
    </location>
</feature>
<dbReference type="Pfam" id="PF00225">
    <property type="entry name" value="Kinesin"/>
    <property type="match status" value="1"/>
</dbReference>
<dbReference type="FunFam" id="3.40.850.10:FF:000026">
    <property type="entry name" value="Centromere-associated protein E"/>
    <property type="match status" value="1"/>
</dbReference>
<dbReference type="GO" id="GO:0007051">
    <property type="term" value="P:spindle organization"/>
    <property type="evidence" value="ECO:0007669"/>
    <property type="project" value="UniProtKB-ARBA"/>
</dbReference>
<keyword evidence="6" id="KW-0963">Cytoplasm</keyword>
<dbReference type="PANTHER" id="PTHR47968:SF75">
    <property type="entry name" value="CENTROMERE-ASSOCIATED PROTEIN E"/>
    <property type="match status" value="1"/>
</dbReference>
<comment type="subcellular location">
    <subcellularLocation>
        <location evidence="1">Cytoplasm</location>
        <location evidence="1">Cytoskeleton</location>
    </subcellularLocation>
</comment>
<dbReference type="GO" id="GO:0043515">
    <property type="term" value="F:kinetochore binding"/>
    <property type="evidence" value="ECO:0007669"/>
    <property type="project" value="UniProtKB-ARBA"/>
</dbReference>
<sequence>MTEESAVKVCVRVRPLIKREESESSEPLQLFWRADKQIIHQLDDDGSQVKSFSFDRVFSAEESTAQLYQDIAKPLVVSAVEGYNGTIFAYGQTSSGKTFTMMGSEHNPGVIPLAMADVFKTIKNCPKKEFLLRVSYMEIYNETVTDLLCDSWKRKPLEIREGNYKNVYVADLTEELVTSPEQALSWITKGEKNRHYGKTKMNQRSSRSHTIFRMILESRERTDLASGENADGAIIVSHLNLVDLAGAERASQTGAEGTRFKEGCNINRSLFTLGQVIKKLSDECQKGFLNYRDSKLTRILQNSLGGNAKTVIICTITPVTVDETVSTLQFASAAKRMKNDPHVTEVSDEGALLSRYRNEIVDLKRRLQEVSSVTQTTATERQSLCQLLQEKDQLQREQEDRIRNLTKLLVTSNVALVPKKVPKRRVTWGGKLLRSAHLVKEDHGSSDMSFAEPYIKKRRADCTLPEDGDDLDEFDSRFEFTALDEHNMDMETSNITVRSSSEGGNFFDSPRANELMSKVASLERQLEVETRSKQTAEERSAELQLKISELEKCLETQAEPSEDKMSELEKRLETQPEPSEDKISELEKRMMELQHLLQTEVEQRQTAEEKICSLELKVSEQEKPSEALTCIDCKQMKRDLEEAIQFCETFGFEKDGVIAERDLAKHTLEIVTRDLESLKAEKESLQKDKDTLLKDIEERRDAEEFEKLEQESKKEYERELEVENSRLQEASKQSEDIIQKLQADLLQMSSELKKKSDLTSELQTLNDKDLVKEVTQLRRSLDDAECLSLETKKEWAFLRTENISLKERDAMLTTDQEKMETDVKSLQEKLEHEKARFRKMQTDLQKELMGAFDENTKLTSLLDGKVPKNLTDNFVLEKTVSELRLQLDQSQERERTLQTNMDELETLPVKVDELLKQVRVLTEELSSVKQEKEAVQSSLDEDREKLKGAQEQLLKMESELVDAQLKEHELTQELTETSQQLQTIQTDLQNVMQENDSLSRSLEEVTQKSLQLGEELKDVSAERDNLQSNTTGGVQTNPEEIENLRFAISSITEERDQLQEIIQVLRDERDQLKSDMEENVEMMIESQGELRDTQEKVKELKGKILDLESSRGQMDDQREQENCEDGQLEKLRDQIRQLEERLSSVDGEEDLLMSDRSELHEALEKIQVNITSLTEDRDQLQKRVEELENDNIQLKKHLEENAEREHQHGSSEENVAEIQQIETLKSEIEKLTEERNHLTLHLQETSQQVCALTEELKQEKEALMSVQTRSNEDDEKLKDPQEQLLKMESDLVDAQLKEHELTQELTERSQQLQTIQTDLQNLKQENGSLSRSLEEVTQKSLQLGQELEGVCAERDNLQSNMTGGVQTNSEEIENLRFAIGSITEERDQLQEIVKVLRDERDQLKSDMEEGNGLLLQIQQENAGPQLQTDIAQHEELMKLKEELDAAIEEKNQLKSDLQENVEMMIENQDELRGSLEKVKDLEKTVAELESKLHASGQQIYEPQEQMLQLERVCSEREHLLSERNISSLDESEVVEKMKSNINYLTEERDQLQEILKDLREETEELRRDQQEKQEMMIQFSEELQSTAAERDELSSERARHEEEMKQLRSSTVERDQLLETLQTLTDERDQLKRGQQQQDEMLVELREQLQAASVERDHLLSEKTNSDLHRTTLEEIQTGLASITEEKEQLMEILQSNREEKNLLRKDLEEKDELVAELQSTCAEKEQLLSERSRELQQKTSEIKAAEEHVSTLTEEKGQLMQVLQGVREERDQLKREHLEKSETMLELRQELMSTCAERDQLLAEKRKSDISSACSSMMSSSEGGDLQEILQGVRELIQGQGELKLKKHQVSDQSSPTDIKNPAQIQQIQALGEEMEALRNERVVLRRDLQESAEISKTYQELLHVTKEELKQQQKENADVIARSAEEESRLQQQLSLMDEDLVALRTIRDEHKTEIQNLQSQLTSLTKQKDELQETLERAREEHEQLRSDLQQSEMMRTQLSDELESRRALKEQLENEKTRAEQTLESLREIEEERDQMKRVMEQKMEQMTHIESRAGELEKQKILLESEVHSLSQSLTEVNCSVSSGTDHSNLQSQQRSAELIAEIDTSHEKLQVTFRKLQDIVDHPSDALADVNRAEWTVIYQLLAFIPKSQRSVHGELTLRTTQLNHVLLKTTETFKRLAERYKTHFETEMQRDVASFEESRMQDVLVITTRDPLQSFRVLQRDFQQVWDQRLSHLLERRGQYLQKVESAVNLLEEGFAQHVVAVSEERQERSQGVEELRRLIRSPDTSTIIQLLERCAVLRTKAAEHLRSRREALLDQFHAEISLLKSNSAESERRLKEQRRETLTLLRTPDEIQPKTEAELLQDNQRLTLQLQQTQRQMEVIQTQMEDVKSQADASNQKRLHELSTKLKEKEVLIQKLTAKLIEAEALAKKDLTPAAIQLESLKDKLVKMELDHIAVTTSRDKELGQMSSMLEHRADVIRKLKETLRKIQQEDEQSFMDGDEPDLHLNMRAVTSLKEKKHDELQKKTAQFESIVSKQQEEIMKWKRRAYKIRESKKEGPCTPTKRQAPLTETEVNSPNKMFLDSPKSKFFDVRSSAPVSLNCPTRFFDNSALGTVPEVSYLPDGPVEEFTDSEEEGNVCVFWCLTHSSTAERVTLLLEGRGVFKTVAPARPLLQVELKELTGGKFLTLLLPSLVLAATLTDARHSEHFLYTYVLNVTGCE</sequence>
<comment type="caution">
    <text evidence="13">The sequence shown here is derived from an EMBL/GenBank/DDBJ whole genome shotgun (WGS) entry which is preliminary data.</text>
</comment>
<feature type="coiled-coil region" evidence="10">
    <location>
        <begin position="1379"/>
        <end position="1406"/>
    </location>
</feature>
<dbReference type="GO" id="GO:0000280">
    <property type="term" value="P:nuclear division"/>
    <property type="evidence" value="ECO:0007669"/>
    <property type="project" value="UniProtKB-ARBA"/>
</dbReference>
<feature type="coiled-coil region" evidence="10">
    <location>
        <begin position="1433"/>
        <end position="1498"/>
    </location>
</feature>
<feature type="coiled-coil region" evidence="10">
    <location>
        <begin position="583"/>
        <end position="610"/>
    </location>
</feature>
<dbReference type="EMBL" id="SOYY01000004">
    <property type="protein sequence ID" value="KAA0722652.1"/>
    <property type="molecule type" value="Genomic_DNA"/>
</dbReference>
<evidence type="ECO:0000256" key="10">
    <source>
        <dbReference type="SAM" id="Coils"/>
    </source>
</evidence>
<evidence type="ECO:0000256" key="1">
    <source>
        <dbReference type="ARBA" id="ARBA00004245"/>
    </source>
</evidence>
<dbReference type="Gene3D" id="3.40.850.10">
    <property type="entry name" value="Kinesin motor domain"/>
    <property type="match status" value="1"/>
</dbReference>
<feature type="region of interest" description="Disordered" evidence="11">
    <location>
        <begin position="556"/>
        <end position="581"/>
    </location>
</feature>
<dbReference type="GO" id="GO:0000278">
    <property type="term" value="P:mitotic cell cycle"/>
    <property type="evidence" value="ECO:0007669"/>
    <property type="project" value="UniProtKB-ARBA"/>
</dbReference>
<dbReference type="GO" id="GO:0007018">
    <property type="term" value="P:microtubule-based movement"/>
    <property type="evidence" value="ECO:0007669"/>
    <property type="project" value="InterPro"/>
</dbReference>
<dbReference type="GO" id="GO:0140694">
    <property type="term" value="P:membraneless organelle assembly"/>
    <property type="evidence" value="ECO:0007669"/>
    <property type="project" value="UniProtKB-ARBA"/>
</dbReference>
<feature type="coiled-coil region" evidence="10">
    <location>
        <begin position="512"/>
        <end position="553"/>
    </location>
</feature>
<feature type="coiled-coil region" evidence="10">
    <location>
        <begin position="880"/>
        <end position="1248"/>
    </location>
</feature>
<dbReference type="GO" id="GO:0030071">
    <property type="term" value="P:regulation of mitotic metaphase/anaphase transition"/>
    <property type="evidence" value="ECO:0007669"/>
    <property type="project" value="UniProtKB-ARBA"/>
</dbReference>
<feature type="coiled-coil region" evidence="10">
    <location>
        <begin position="816"/>
        <end position="847"/>
    </location>
</feature>
<evidence type="ECO:0000256" key="6">
    <source>
        <dbReference type="ARBA" id="ARBA00023212"/>
    </source>
</evidence>
<evidence type="ECO:0000256" key="7">
    <source>
        <dbReference type="ARBA" id="ARBA00070169"/>
    </source>
</evidence>
<evidence type="ECO:0000313" key="13">
    <source>
        <dbReference type="EMBL" id="KAA0722652.1"/>
    </source>
</evidence>
<dbReference type="GO" id="GO:0005874">
    <property type="term" value="C:microtubule"/>
    <property type="evidence" value="ECO:0007669"/>
    <property type="project" value="TreeGrafter"/>
</dbReference>
<dbReference type="InterPro" id="IPR001752">
    <property type="entry name" value="Kinesin_motor_dom"/>
</dbReference>
<dbReference type="PROSITE" id="PS00411">
    <property type="entry name" value="KINESIN_MOTOR_1"/>
    <property type="match status" value="1"/>
</dbReference>
<proteinExistence type="inferred from homology"/>
<dbReference type="PANTHER" id="PTHR47968">
    <property type="entry name" value="CENTROMERE PROTEIN E"/>
    <property type="match status" value="1"/>
</dbReference>
<keyword evidence="14" id="KW-1185">Reference proteome</keyword>
<reference evidence="13 14" key="1">
    <citation type="journal article" date="2019" name="Mol. Ecol. Resour.">
        <title>Chromosome-level genome assembly of Triplophysa tibetana, a fish adapted to the harsh high-altitude environment of the Tibetan Plateau.</title>
        <authorList>
            <person name="Yang X."/>
            <person name="Liu H."/>
            <person name="Ma Z."/>
            <person name="Zou Y."/>
            <person name="Zou M."/>
            <person name="Mao Y."/>
            <person name="Li X."/>
            <person name="Wang H."/>
            <person name="Chen T."/>
            <person name="Wang W."/>
            <person name="Yang R."/>
        </authorList>
    </citation>
    <scope>NUCLEOTIDE SEQUENCE [LARGE SCALE GENOMIC DNA]</scope>
    <source>
        <strain evidence="13">TTIB1903HZAU</strain>
        <tissue evidence="13">Muscle</tissue>
    </source>
</reference>
<feature type="binding site" evidence="9">
    <location>
        <begin position="91"/>
        <end position="98"/>
    </location>
    <ligand>
        <name>ATP</name>
        <dbReference type="ChEBI" id="CHEBI:30616"/>
    </ligand>
</feature>
<dbReference type="SUPFAM" id="SSF52540">
    <property type="entry name" value="P-loop containing nucleoside triphosphate hydrolases"/>
    <property type="match status" value="1"/>
</dbReference>
<evidence type="ECO:0000256" key="4">
    <source>
        <dbReference type="ARBA" id="ARBA00023054"/>
    </source>
</evidence>
<evidence type="ECO:0000256" key="2">
    <source>
        <dbReference type="ARBA" id="ARBA00022741"/>
    </source>
</evidence>
<feature type="coiled-coil region" evidence="10">
    <location>
        <begin position="353"/>
        <end position="408"/>
    </location>
</feature>
<dbReference type="GO" id="GO:0048731">
    <property type="term" value="P:system development"/>
    <property type="evidence" value="ECO:0007669"/>
    <property type="project" value="UniProtKB-ARBA"/>
</dbReference>
<comment type="similarity">
    <text evidence="9">Belongs to the TRAFAC class myosin-kinesin ATPase superfamily. Kinesin family.</text>
</comment>
<dbReference type="Proteomes" id="UP000324632">
    <property type="component" value="Chromosome 4"/>
</dbReference>
<protein>
    <recommendedName>
        <fullName evidence="7">Centromere-associated protein E</fullName>
    </recommendedName>
    <alternativeName>
        <fullName evidence="8">Centromere protein E</fullName>
    </alternativeName>
</protein>
<organism evidence="13 14">
    <name type="scientific">Triplophysa tibetana</name>
    <dbReference type="NCBI Taxonomy" id="1572043"/>
    <lineage>
        <taxon>Eukaryota</taxon>
        <taxon>Metazoa</taxon>
        <taxon>Chordata</taxon>
        <taxon>Craniata</taxon>
        <taxon>Vertebrata</taxon>
        <taxon>Euteleostomi</taxon>
        <taxon>Actinopterygii</taxon>
        <taxon>Neopterygii</taxon>
        <taxon>Teleostei</taxon>
        <taxon>Ostariophysi</taxon>
        <taxon>Cypriniformes</taxon>
        <taxon>Nemacheilidae</taxon>
        <taxon>Triplophysa</taxon>
    </lineage>
</organism>
<keyword evidence="4 10" id="KW-0175">Coiled coil</keyword>
<dbReference type="PRINTS" id="PR00380">
    <property type="entry name" value="KINESINHEAVY"/>
</dbReference>
<name>A0A5A9PM03_9TELE</name>
<dbReference type="InterPro" id="IPR027640">
    <property type="entry name" value="Kinesin-like_fam"/>
</dbReference>
<dbReference type="Gene3D" id="1.10.287.1490">
    <property type="match status" value="1"/>
</dbReference>
<dbReference type="SMART" id="SM00129">
    <property type="entry name" value="KISc"/>
    <property type="match status" value="1"/>
</dbReference>
<evidence type="ECO:0000256" key="11">
    <source>
        <dbReference type="SAM" id="MobiDB-lite"/>
    </source>
</evidence>
<dbReference type="InterPro" id="IPR019821">
    <property type="entry name" value="Kinesin_motor_CS"/>
</dbReference>
<keyword evidence="5 9" id="KW-0505">Motor protein</keyword>
<keyword evidence="6" id="KW-0206">Cytoskeleton</keyword>
<feature type="compositionally biased region" description="Basic and acidic residues" evidence="11">
    <location>
        <begin position="561"/>
        <end position="581"/>
    </location>
</feature>
<dbReference type="GO" id="GO:0008017">
    <property type="term" value="F:microtubule binding"/>
    <property type="evidence" value="ECO:0007669"/>
    <property type="project" value="InterPro"/>
</dbReference>
<dbReference type="GO" id="GO:0003777">
    <property type="term" value="F:microtubule motor activity"/>
    <property type="evidence" value="ECO:0007669"/>
    <property type="project" value="InterPro"/>
</dbReference>
<feature type="region of interest" description="Disordered" evidence="11">
    <location>
        <begin position="1582"/>
        <end position="1614"/>
    </location>
</feature>
<keyword evidence="3 9" id="KW-0067">ATP-binding</keyword>